<proteinExistence type="predicted"/>
<protein>
    <submittedName>
        <fullName evidence="1">IS66 family insertion sequence element accessory protein TnpB</fullName>
    </submittedName>
</protein>
<evidence type="ECO:0000313" key="1">
    <source>
        <dbReference type="EMBL" id="MBM6662934.1"/>
    </source>
</evidence>
<gene>
    <name evidence="1" type="ORF">H6B30_14495</name>
</gene>
<name>A0A939B5Y8_9BACT</name>
<dbReference type="RefSeq" id="WP_205111832.1">
    <property type="nucleotide sequence ID" value="NZ_JACJJL010000035.1"/>
</dbReference>
<comment type="caution">
    <text evidence="1">The sequence shown here is derived from an EMBL/GenBank/DDBJ whole genome shotgun (WGS) entry which is preliminary data.</text>
</comment>
<sequence length="111" mass="13100">MLSISEPGSFYYLRNFHDMRCKYARVLSVIRQQMDREPRAGEVYIMMSKDLQTVRLYSYEKHSCSLYEKRFDKGYKFMKVSHEGDKAVFTISWDDVVVLLGSPVVKTLNIK</sequence>
<keyword evidence="2" id="KW-1185">Reference proteome</keyword>
<dbReference type="AlphaFoldDB" id="A0A939B5Y8"/>
<accession>A0A939B5Y8</accession>
<reference evidence="1 2" key="1">
    <citation type="journal article" date="2021" name="Sci. Rep.">
        <title>The distribution of antibiotic resistance genes in chicken gut microbiota commensals.</title>
        <authorList>
            <person name="Juricova H."/>
            <person name="Matiasovicova J."/>
            <person name="Kubasova T."/>
            <person name="Cejkova D."/>
            <person name="Rychlik I."/>
        </authorList>
    </citation>
    <scope>NUCLEOTIDE SEQUENCE [LARGE SCALE GENOMIC DNA]</scope>
    <source>
        <strain evidence="1 2">An819</strain>
    </source>
</reference>
<dbReference type="Proteomes" id="UP000764045">
    <property type="component" value="Unassembled WGS sequence"/>
</dbReference>
<dbReference type="Pfam" id="PF05717">
    <property type="entry name" value="TnpB_IS66"/>
    <property type="match status" value="1"/>
</dbReference>
<organism evidence="1 2">
    <name type="scientific">Marseilla massiliensis</name>
    <dbReference type="NCBI Taxonomy" id="1841864"/>
    <lineage>
        <taxon>Bacteria</taxon>
        <taxon>Pseudomonadati</taxon>
        <taxon>Bacteroidota</taxon>
        <taxon>Bacteroidia</taxon>
        <taxon>Bacteroidales</taxon>
        <taxon>Prevotellaceae</taxon>
        <taxon>Marseilla</taxon>
    </lineage>
</organism>
<dbReference type="EMBL" id="JACJJL010000035">
    <property type="protein sequence ID" value="MBM6662934.1"/>
    <property type="molecule type" value="Genomic_DNA"/>
</dbReference>
<evidence type="ECO:0000313" key="2">
    <source>
        <dbReference type="Proteomes" id="UP000764045"/>
    </source>
</evidence>
<dbReference type="InterPro" id="IPR008878">
    <property type="entry name" value="Transposase_IS66_Orf2"/>
</dbReference>